<dbReference type="SUPFAM" id="SSF64288">
    <property type="entry name" value="Chorismate lyase-like"/>
    <property type="match status" value="1"/>
</dbReference>
<reference evidence="2 4" key="2">
    <citation type="submission" date="2019-07" db="EMBL/GenBank/DDBJ databases">
        <title>Whole genome shotgun sequence of Acetobacter indonesiensis NBRC 16471.</title>
        <authorList>
            <person name="Hosoyama A."/>
            <person name="Uohara A."/>
            <person name="Ohji S."/>
            <person name="Ichikawa N."/>
        </authorList>
    </citation>
    <scope>NUCLEOTIDE SEQUENCE [LARGE SCALE GENOMIC DNA]</scope>
    <source>
        <strain evidence="2 4">NBRC 16471</strain>
    </source>
</reference>
<evidence type="ECO:0008006" key="5">
    <source>
        <dbReference type="Google" id="ProtNLM"/>
    </source>
</evidence>
<keyword evidence="3" id="KW-1185">Reference proteome</keyword>
<accession>A0A6N3T3S9</accession>
<dbReference type="InterPro" id="IPR028978">
    <property type="entry name" value="Chorismate_lyase_/UTRA_dom_sf"/>
</dbReference>
<reference evidence="1 3" key="1">
    <citation type="submission" date="2012-11" db="EMBL/GenBank/DDBJ databases">
        <title>Whole genome sequence of Acetobacter indonesiensis 5H-1.</title>
        <authorList>
            <person name="Azuma Y."/>
            <person name="Higashiura N."/>
            <person name="Hirakawa H."/>
            <person name="Matsushita K."/>
        </authorList>
    </citation>
    <scope>NUCLEOTIDE SEQUENCE [LARGE SCALE GENOMIC DNA]</scope>
    <source>
        <strain evidence="1 3">5H-1</strain>
    </source>
</reference>
<gene>
    <name evidence="1" type="ORF">Abin_026_051</name>
    <name evidence="2" type="ORF">AIN02nite_15480</name>
</gene>
<dbReference type="EMBL" id="BJXQ01000007">
    <property type="protein sequence ID" value="GEN03523.1"/>
    <property type="molecule type" value="Genomic_DNA"/>
</dbReference>
<dbReference type="Proteomes" id="UP000032673">
    <property type="component" value="Unassembled WGS sequence"/>
</dbReference>
<name>A0A6N3T3S9_9PROT</name>
<dbReference type="AlphaFoldDB" id="A0A6N3T3S9"/>
<comment type="caution">
    <text evidence="2">The sequence shown here is derived from an EMBL/GenBank/DDBJ whole genome shotgun (WGS) entry which is preliminary data.</text>
</comment>
<evidence type="ECO:0000313" key="2">
    <source>
        <dbReference type="EMBL" id="GEN03523.1"/>
    </source>
</evidence>
<dbReference type="Proteomes" id="UP000321104">
    <property type="component" value="Unassembled WGS sequence"/>
</dbReference>
<sequence>MLTALLNTLDNALLTTSSATRTLEEWSRAHHLASDPTVRAVRVASPERSCPAELLAALACSEKNETLRYRHVRLMCGDLVLSEAENWYIPSRLSPAMNTELETTDTPFGRVVAQLSFTRRLITAERLWAPLPEGWELTSLEAGNATPLTFPPLTLRHQAVLHTQPGVPFSAVIETYTSAAFQFPPPDLR</sequence>
<protein>
    <recommendedName>
        <fullName evidence="5">Chorismate lyase</fullName>
    </recommendedName>
</protein>
<evidence type="ECO:0000313" key="3">
    <source>
        <dbReference type="Proteomes" id="UP000032673"/>
    </source>
</evidence>
<dbReference type="EMBL" id="BAMW01000026">
    <property type="protein sequence ID" value="GAN63405.1"/>
    <property type="molecule type" value="Genomic_DNA"/>
</dbReference>
<proteinExistence type="predicted"/>
<evidence type="ECO:0000313" key="1">
    <source>
        <dbReference type="EMBL" id="GAN63405.1"/>
    </source>
</evidence>
<dbReference type="Gene3D" id="3.40.1410.10">
    <property type="entry name" value="Chorismate lyase-like"/>
    <property type="match status" value="1"/>
</dbReference>
<organism evidence="2 4">
    <name type="scientific">Acetobacter indonesiensis</name>
    <dbReference type="NCBI Taxonomy" id="104101"/>
    <lineage>
        <taxon>Bacteria</taxon>
        <taxon>Pseudomonadati</taxon>
        <taxon>Pseudomonadota</taxon>
        <taxon>Alphaproteobacteria</taxon>
        <taxon>Acetobacterales</taxon>
        <taxon>Acetobacteraceae</taxon>
        <taxon>Acetobacter</taxon>
    </lineage>
</organism>
<evidence type="ECO:0000313" key="4">
    <source>
        <dbReference type="Proteomes" id="UP000321104"/>
    </source>
</evidence>